<proteinExistence type="inferred from homology"/>
<feature type="domain" description="RNA polymerase sigma factor 70 region 4 type 2" evidence="7">
    <location>
        <begin position="130"/>
        <end position="178"/>
    </location>
</feature>
<dbReference type="GO" id="GO:0006352">
    <property type="term" value="P:DNA-templated transcription initiation"/>
    <property type="evidence" value="ECO:0007669"/>
    <property type="project" value="InterPro"/>
</dbReference>
<dbReference type="GO" id="GO:0016987">
    <property type="term" value="F:sigma factor activity"/>
    <property type="evidence" value="ECO:0007669"/>
    <property type="project" value="UniProtKB-KW"/>
</dbReference>
<dbReference type="PANTHER" id="PTHR43133">
    <property type="entry name" value="RNA POLYMERASE ECF-TYPE SIGMA FACTO"/>
    <property type="match status" value="1"/>
</dbReference>
<dbReference type="InterPro" id="IPR013325">
    <property type="entry name" value="RNA_pol_sigma_r2"/>
</dbReference>
<keyword evidence="5" id="KW-0804">Transcription</keyword>
<dbReference type="SUPFAM" id="SSF88659">
    <property type="entry name" value="Sigma3 and sigma4 domains of RNA polymerase sigma factors"/>
    <property type="match status" value="1"/>
</dbReference>
<dbReference type="PANTHER" id="PTHR43133:SF8">
    <property type="entry name" value="RNA POLYMERASE SIGMA FACTOR HI_1459-RELATED"/>
    <property type="match status" value="1"/>
</dbReference>
<dbReference type="Gene3D" id="1.10.10.10">
    <property type="entry name" value="Winged helix-like DNA-binding domain superfamily/Winged helix DNA-binding domain"/>
    <property type="match status" value="1"/>
</dbReference>
<dbReference type="AlphaFoldDB" id="A0A955RII4"/>
<keyword evidence="3" id="KW-0731">Sigma factor</keyword>
<evidence type="ECO:0000313" key="9">
    <source>
        <dbReference type="Proteomes" id="UP000783287"/>
    </source>
</evidence>
<evidence type="ECO:0000256" key="4">
    <source>
        <dbReference type="ARBA" id="ARBA00023125"/>
    </source>
</evidence>
<dbReference type="InterPro" id="IPR007627">
    <property type="entry name" value="RNA_pol_sigma70_r2"/>
</dbReference>
<dbReference type="Gene3D" id="1.10.1740.10">
    <property type="match status" value="1"/>
</dbReference>
<evidence type="ECO:0000256" key="1">
    <source>
        <dbReference type="ARBA" id="ARBA00010641"/>
    </source>
</evidence>
<comment type="caution">
    <text evidence="8">The sequence shown here is derived from an EMBL/GenBank/DDBJ whole genome shotgun (WGS) entry which is preliminary data.</text>
</comment>
<sequence>MKELSDKEQKNLFNKNELSNDDFTTLYETYYTKVLEFVRKRVTNKQVAEDLTGDIFEKVLKSLPDFQWQGITVSAWIFRIARNHVIDYYRKNSKRKKDKSLSDVANYVESKAPNVEIELQADEEEAALYIAIQELNEDEQYLVYYKFFESLSNKEISKLTGLTETNIGTKLHRIRKKLSNIINKNNDTR</sequence>
<dbReference type="EMBL" id="JAGQLK010000012">
    <property type="protein sequence ID" value="MCA9382916.1"/>
    <property type="molecule type" value="Genomic_DNA"/>
</dbReference>
<evidence type="ECO:0000259" key="6">
    <source>
        <dbReference type="Pfam" id="PF04542"/>
    </source>
</evidence>
<reference evidence="8" key="1">
    <citation type="submission" date="2020-04" db="EMBL/GenBank/DDBJ databases">
        <authorList>
            <person name="Zhang T."/>
        </authorList>
    </citation>
    <scope>NUCLEOTIDE SEQUENCE</scope>
    <source>
        <strain evidence="8">HKST-UBA14</strain>
    </source>
</reference>
<dbReference type="InterPro" id="IPR013324">
    <property type="entry name" value="RNA_pol_sigma_r3/r4-like"/>
</dbReference>
<dbReference type="InterPro" id="IPR036388">
    <property type="entry name" value="WH-like_DNA-bd_sf"/>
</dbReference>
<dbReference type="InterPro" id="IPR039425">
    <property type="entry name" value="RNA_pol_sigma-70-like"/>
</dbReference>
<dbReference type="InterPro" id="IPR013249">
    <property type="entry name" value="RNA_pol_sigma70_r4_t2"/>
</dbReference>
<evidence type="ECO:0000259" key="7">
    <source>
        <dbReference type="Pfam" id="PF08281"/>
    </source>
</evidence>
<keyword evidence="4" id="KW-0238">DNA-binding</keyword>
<dbReference type="Pfam" id="PF08281">
    <property type="entry name" value="Sigma70_r4_2"/>
    <property type="match status" value="1"/>
</dbReference>
<dbReference type="Pfam" id="PF04542">
    <property type="entry name" value="Sigma70_r2"/>
    <property type="match status" value="1"/>
</dbReference>
<reference evidence="8" key="2">
    <citation type="journal article" date="2021" name="Microbiome">
        <title>Successional dynamics and alternative stable states in a saline activated sludge microbial community over 9 years.</title>
        <authorList>
            <person name="Wang Y."/>
            <person name="Ye J."/>
            <person name="Ju F."/>
            <person name="Liu L."/>
            <person name="Boyd J.A."/>
            <person name="Deng Y."/>
            <person name="Parks D.H."/>
            <person name="Jiang X."/>
            <person name="Yin X."/>
            <person name="Woodcroft B.J."/>
            <person name="Tyson G.W."/>
            <person name="Hugenholtz P."/>
            <person name="Polz M.F."/>
            <person name="Zhang T."/>
        </authorList>
    </citation>
    <scope>NUCLEOTIDE SEQUENCE</scope>
    <source>
        <strain evidence="8">HKST-UBA14</strain>
    </source>
</reference>
<comment type="similarity">
    <text evidence="1">Belongs to the sigma-70 factor family. ECF subfamily.</text>
</comment>
<evidence type="ECO:0000256" key="3">
    <source>
        <dbReference type="ARBA" id="ARBA00023082"/>
    </source>
</evidence>
<evidence type="ECO:0000256" key="5">
    <source>
        <dbReference type="ARBA" id="ARBA00023163"/>
    </source>
</evidence>
<evidence type="ECO:0000313" key="8">
    <source>
        <dbReference type="EMBL" id="MCA9382916.1"/>
    </source>
</evidence>
<name>A0A955RII4_9BACT</name>
<dbReference type="SUPFAM" id="SSF88946">
    <property type="entry name" value="Sigma2 domain of RNA polymerase sigma factors"/>
    <property type="match status" value="1"/>
</dbReference>
<keyword evidence="2" id="KW-0805">Transcription regulation</keyword>
<evidence type="ECO:0000256" key="2">
    <source>
        <dbReference type="ARBA" id="ARBA00023015"/>
    </source>
</evidence>
<dbReference type="InterPro" id="IPR014284">
    <property type="entry name" value="RNA_pol_sigma-70_dom"/>
</dbReference>
<dbReference type="Proteomes" id="UP000783287">
    <property type="component" value="Unassembled WGS sequence"/>
</dbReference>
<feature type="domain" description="RNA polymerase sigma-70 region 2" evidence="6">
    <location>
        <begin position="26"/>
        <end position="94"/>
    </location>
</feature>
<dbReference type="NCBIfam" id="TIGR02937">
    <property type="entry name" value="sigma70-ECF"/>
    <property type="match status" value="1"/>
</dbReference>
<organism evidence="8 9">
    <name type="scientific">Candidatus Dojkabacteria bacterium</name>
    <dbReference type="NCBI Taxonomy" id="2099670"/>
    <lineage>
        <taxon>Bacteria</taxon>
        <taxon>Candidatus Dojkabacteria</taxon>
    </lineage>
</organism>
<dbReference type="GO" id="GO:0003677">
    <property type="term" value="F:DNA binding"/>
    <property type="evidence" value="ECO:0007669"/>
    <property type="project" value="UniProtKB-KW"/>
</dbReference>
<dbReference type="CDD" id="cd06171">
    <property type="entry name" value="Sigma70_r4"/>
    <property type="match status" value="1"/>
</dbReference>
<gene>
    <name evidence="8" type="ORF">KC909_00985</name>
</gene>
<protein>
    <submittedName>
        <fullName evidence="8">RNA polymerase sigma factor</fullName>
    </submittedName>
</protein>
<accession>A0A955RII4</accession>